<gene>
    <name evidence="1" type="ORF">J2W56_006832</name>
</gene>
<protein>
    <submittedName>
        <fullName evidence="1">Uncharacterized protein</fullName>
    </submittedName>
</protein>
<evidence type="ECO:0000313" key="2">
    <source>
        <dbReference type="Proteomes" id="UP001251217"/>
    </source>
</evidence>
<proteinExistence type="predicted"/>
<comment type="caution">
    <text evidence="1">The sequence shown here is derived from an EMBL/GenBank/DDBJ whole genome shotgun (WGS) entry which is preliminary data.</text>
</comment>
<keyword evidence="2" id="KW-1185">Reference proteome</keyword>
<dbReference type="EMBL" id="JAVDWW010000020">
    <property type="protein sequence ID" value="MDR7173066.1"/>
    <property type="molecule type" value="Genomic_DNA"/>
</dbReference>
<dbReference type="Proteomes" id="UP001251217">
    <property type="component" value="Unassembled WGS sequence"/>
</dbReference>
<name>A0ABU1XSQ4_9NOCA</name>
<evidence type="ECO:0000313" key="1">
    <source>
        <dbReference type="EMBL" id="MDR7173066.1"/>
    </source>
</evidence>
<organism evidence="1 2">
    <name type="scientific">Nocardia kruczakiae</name>
    <dbReference type="NCBI Taxonomy" id="261477"/>
    <lineage>
        <taxon>Bacteria</taxon>
        <taxon>Bacillati</taxon>
        <taxon>Actinomycetota</taxon>
        <taxon>Actinomycetes</taxon>
        <taxon>Mycobacteriales</taxon>
        <taxon>Nocardiaceae</taxon>
        <taxon>Nocardia</taxon>
    </lineage>
</organism>
<sequence>MSSSVELSPEWTVRLDKVRQATVAWRKWLEGTNVAEPSSPMFGDDRIHSKQPVYLYTRQGLVAGSEHLRLIINGIDNVGYRPIGYFTLARTSLLAASRTVWILSPAERRKRQERALWAAFEDTRNLVKFVRESPPDPRDPKAIAARDHVMSEMNELKQVALQELGLTFRREDKPTETSVIEAAAEHLDPGNGGTAQRITQLWCTQSGHAHGLSWPTLLRRPTSTFVGDDGRQYSRHEADRNAIVEAAGAAMLMVNEAFTLYDQRATSYL</sequence>
<dbReference type="RefSeq" id="WP_310408584.1">
    <property type="nucleotide sequence ID" value="NZ_JAVDWW010000020.1"/>
</dbReference>
<accession>A0ABU1XSQ4</accession>
<reference evidence="1 2" key="1">
    <citation type="submission" date="2023-07" db="EMBL/GenBank/DDBJ databases">
        <title>Sorghum-associated microbial communities from plants grown in Nebraska, USA.</title>
        <authorList>
            <person name="Schachtman D."/>
        </authorList>
    </citation>
    <scope>NUCLEOTIDE SEQUENCE [LARGE SCALE GENOMIC DNA]</scope>
    <source>
        <strain evidence="1 2">4272</strain>
    </source>
</reference>